<dbReference type="EC" id="3.5.4.28" evidence="4"/>
<feature type="binding site" evidence="4">
    <location>
        <position position="54"/>
    </location>
    <ligand>
        <name>Zn(2+)</name>
        <dbReference type="ChEBI" id="CHEBI:29105"/>
    </ligand>
</feature>
<dbReference type="InterPro" id="IPR050287">
    <property type="entry name" value="MTA/SAH_deaminase"/>
</dbReference>
<dbReference type="InterPro" id="IPR023512">
    <property type="entry name" value="Deaminase_MtaD/DadD"/>
</dbReference>
<gene>
    <name evidence="4" type="primary">mtaD</name>
    <name evidence="6" type="ORF">SAMN05444001_10218</name>
</gene>
<evidence type="ECO:0000256" key="1">
    <source>
        <dbReference type="ARBA" id="ARBA00022723"/>
    </source>
</evidence>
<feature type="binding site" evidence="4">
    <location>
        <position position="290"/>
    </location>
    <ligand>
        <name>Zn(2+)</name>
        <dbReference type="ChEBI" id="CHEBI:29105"/>
    </ligand>
</feature>
<feature type="binding site" evidence="4">
    <location>
        <position position="290"/>
    </location>
    <ligand>
        <name>substrate</name>
    </ligand>
</feature>
<name>A0A8G2BU49_9BACT</name>
<comment type="caution">
    <text evidence="6">The sequence shown here is derived from an EMBL/GenBank/DDBJ whole genome shotgun (WGS) entry which is preliminary data.</text>
</comment>
<dbReference type="InterPro" id="IPR006680">
    <property type="entry name" value="Amidohydro-rel"/>
</dbReference>
<dbReference type="EMBL" id="FNVS01000002">
    <property type="protein sequence ID" value="SEF51429.1"/>
    <property type="molecule type" value="Genomic_DNA"/>
</dbReference>
<dbReference type="PANTHER" id="PTHR43794:SF11">
    <property type="entry name" value="AMIDOHYDROLASE-RELATED DOMAIN-CONTAINING PROTEIN"/>
    <property type="match status" value="1"/>
</dbReference>
<feature type="domain" description="Amidohydrolase-related" evidence="5">
    <location>
        <begin position="46"/>
        <end position="391"/>
    </location>
</feature>
<dbReference type="SUPFAM" id="SSF51338">
    <property type="entry name" value="Composite domain of metallo-dependent hydrolases"/>
    <property type="match status" value="1"/>
</dbReference>
<feature type="binding site" evidence="4">
    <location>
        <position position="174"/>
    </location>
    <ligand>
        <name>substrate</name>
    </ligand>
</feature>
<protein>
    <recommendedName>
        <fullName evidence="4">5-methylthioadenosine/S-adenosylhomocysteine deaminase</fullName>
        <shortName evidence="4">MTA/SAH deaminase</shortName>
        <ecNumber evidence="4">3.5.4.28</ecNumber>
        <ecNumber evidence="4">3.5.4.31</ecNumber>
    </recommendedName>
</protein>
<dbReference type="PANTHER" id="PTHR43794">
    <property type="entry name" value="AMINOHYDROLASE SSNA-RELATED"/>
    <property type="match status" value="1"/>
</dbReference>
<proteinExistence type="inferred from homology"/>
<dbReference type="AlphaFoldDB" id="A0A8G2BU49"/>
<dbReference type="SUPFAM" id="SSF51556">
    <property type="entry name" value="Metallo-dependent hydrolases"/>
    <property type="match status" value="1"/>
</dbReference>
<dbReference type="GO" id="GO:0090614">
    <property type="term" value="F:5'-methylthioadenosine deaminase activity"/>
    <property type="evidence" value="ECO:0007669"/>
    <property type="project" value="UniProtKB-UniRule"/>
</dbReference>
<dbReference type="Proteomes" id="UP000236725">
    <property type="component" value="Unassembled WGS sequence"/>
</dbReference>
<comment type="similarity">
    <text evidence="4">Belongs to the metallo-dependent hydrolases superfamily. MTA/SAH deaminase family.</text>
</comment>
<dbReference type="InterPro" id="IPR032466">
    <property type="entry name" value="Metal_Hydrolase"/>
</dbReference>
<keyword evidence="3 4" id="KW-0862">Zinc</keyword>
<feature type="binding site" evidence="4">
    <location>
        <position position="56"/>
    </location>
    <ligand>
        <name>Zn(2+)</name>
        <dbReference type="ChEBI" id="CHEBI:29105"/>
    </ligand>
</feature>
<dbReference type="Gene3D" id="2.30.40.10">
    <property type="entry name" value="Urease, subunit C, domain 1"/>
    <property type="match status" value="1"/>
</dbReference>
<evidence type="ECO:0000259" key="5">
    <source>
        <dbReference type="Pfam" id="PF01979"/>
    </source>
</evidence>
<evidence type="ECO:0000256" key="2">
    <source>
        <dbReference type="ARBA" id="ARBA00022801"/>
    </source>
</evidence>
<keyword evidence="2 4" id="KW-0378">Hydrolase</keyword>
<feature type="binding site" evidence="4">
    <location>
        <position position="201"/>
    </location>
    <ligand>
        <name>Zn(2+)</name>
        <dbReference type="ChEBI" id="CHEBI:29105"/>
    </ligand>
</feature>
<comment type="catalytic activity">
    <reaction evidence="4">
        <text>S-adenosyl-L-homocysteine + H2O + H(+) = S-inosyl-L-homocysteine + NH4(+)</text>
        <dbReference type="Rhea" id="RHEA:20716"/>
        <dbReference type="ChEBI" id="CHEBI:15377"/>
        <dbReference type="ChEBI" id="CHEBI:15378"/>
        <dbReference type="ChEBI" id="CHEBI:28938"/>
        <dbReference type="ChEBI" id="CHEBI:57856"/>
        <dbReference type="ChEBI" id="CHEBI:57985"/>
        <dbReference type="EC" id="3.5.4.28"/>
    </reaction>
</comment>
<comment type="function">
    <text evidence="4">Catalyzes the deamination of 5-methylthioadenosine and S-adenosyl-L-homocysteine into 5-methylthioinosine and S-inosyl-L-homocysteine, respectively. Is also able to deaminate adenosine.</text>
</comment>
<dbReference type="RefSeq" id="WP_103982334.1">
    <property type="nucleotide sequence ID" value="NZ_FNVS01000002.1"/>
</dbReference>
<comment type="cofactor">
    <cofactor evidence="4">
        <name>Zn(2+)</name>
        <dbReference type="ChEBI" id="CHEBI:29105"/>
    </cofactor>
    <text evidence="4">Binds 1 zinc ion per subunit.</text>
</comment>
<dbReference type="Gene3D" id="3.20.20.140">
    <property type="entry name" value="Metal-dependent hydrolases"/>
    <property type="match status" value="1"/>
</dbReference>
<dbReference type="FunFam" id="3.20.20.140:FF:000014">
    <property type="entry name" value="5-methylthioadenosine/S-adenosylhomocysteine deaminase"/>
    <property type="match status" value="1"/>
</dbReference>
<dbReference type="GO" id="GO:0046872">
    <property type="term" value="F:metal ion binding"/>
    <property type="evidence" value="ECO:0007669"/>
    <property type="project" value="UniProtKB-KW"/>
</dbReference>
<dbReference type="GO" id="GO:0050270">
    <property type="term" value="F:S-adenosylhomocysteine deaminase activity"/>
    <property type="evidence" value="ECO:0007669"/>
    <property type="project" value="UniProtKB-UniRule"/>
</dbReference>
<evidence type="ECO:0000313" key="7">
    <source>
        <dbReference type="Proteomes" id="UP000236725"/>
    </source>
</evidence>
<dbReference type="EC" id="3.5.4.31" evidence="4"/>
<reference evidence="6 7" key="1">
    <citation type="submission" date="2016-10" db="EMBL/GenBank/DDBJ databases">
        <authorList>
            <person name="Varghese N."/>
            <person name="Submissions S."/>
        </authorList>
    </citation>
    <scope>NUCLEOTIDE SEQUENCE [LARGE SCALE GENOMIC DNA]</scope>
    <source>
        <strain evidence="6 7">DSM 29073</strain>
    </source>
</reference>
<comment type="catalytic activity">
    <reaction evidence="4">
        <text>S-methyl-5'-thioadenosine + H2O + H(+) = S-methyl-5'-thioinosine + NH4(+)</text>
        <dbReference type="Rhea" id="RHEA:25025"/>
        <dbReference type="ChEBI" id="CHEBI:15377"/>
        <dbReference type="ChEBI" id="CHEBI:15378"/>
        <dbReference type="ChEBI" id="CHEBI:17509"/>
        <dbReference type="ChEBI" id="CHEBI:28938"/>
        <dbReference type="ChEBI" id="CHEBI:48595"/>
        <dbReference type="EC" id="3.5.4.31"/>
    </reaction>
</comment>
<keyword evidence="7" id="KW-1185">Reference proteome</keyword>
<sequence length="418" mass="46622">MNLLIKNVYLDGVETDIYVEGKYIKQIGKDLVVTADRVIDGTKKAVVPGFVNAHTHAAMTLFRGYGDDMPLMPWLEQKIWPNEAKMNREDVYWGAKLACLEMIKSGTTSFFDMYHKFRATADAVEEMGIRAVVSGVCFDHFEPEQAEKCKAHNLKLYSDMDVYGDRIKYAIGPHAIYTVSGELLRWIDQFSAERNVLIHLHLAETEEEVTNSVKQFGLTPVRYLYKLGILSPRLVIAHGIYVDKDEIRMLADHGVKVVHNPASNMKLASGIHFQFKEMKEAGIAVGLGTDGCSSSNNLDMIEAMKLASLLGKAWRKDPEALTAAEMLDAATEQGASILGIKAGRVKERYLADLNLIDLRIPAFTPNFNFVSNLVYAANGSCVDTVICNGKVLMENKKVPGEDEIMEQTARIAYNLMSR</sequence>
<evidence type="ECO:0000256" key="4">
    <source>
        <dbReference type="HAMAP-Rule" id="MF_01281"/>
    </source>
</evidence>
<feature type="binding site" evidence="4">
    <location>
        <position position="204"/>
    </location>
    <ligand>
        <name>substrate</name>
    </ligand>
</feature>
<organism evidence="6 7">
    <name type="scientific">Parabacteroides chinchillae</name>
    <dbReference type="NCBI Taxonomy" id="871327"/>
    <lineage>
        <taxon>Bacteria</taxon>
        <taxon>Pseudomonadati</taxon>
        <taxon>Bacteroidota</taxon>
        <taxon>Bacteroidia</taxon>
        <taxon>Bacteroidales</taxon>
        <taxon>Tannerellaceae</taxon>
        <taxon>Parabacteroides</taxon>
    </lineage>
</organism>
<feature type="binding site" evidence="4">
    <location>
        <position position="83"/>
    </location>
    <ligand>
        <name>substrate</name>
    </ligand>
</feature>
<evidence type="ECO:0000313" key="6">
    <source>
        <dbReference type="EMBL" id="SEF51429.1"/>
    </source>
</evidence>
<dbReference type="InterPro" id="IPR011059">
    <property type="entry name" value="Metal-dep_hydrolase_composite"/>
</dbReference>
<comment type="caution">
    <text evidence="4">Lacks conserved residue(s) required for the propagation of feature annotation.</text>
</comment>
<dbReference type="HAMAP" id="MF_01281">
    <property type="entry name" value="MTA_SAH_deamin"/>
    <property type="match status" value="1"/>
</dbReference>
<keyword evidence="1 4" id="KW-0479">Metal-binding</keyword>
<evidence type="ECO:0000256" key="3">
    <source>
        <dbReference type="ARBA" id="ARBA00022833"/>
    </source>
</evidence>
<dbReference type="Pfam" id="PF01979">
    <property type="entry name" value="Amidohydro_1"/>
    <property type="match status" value="1"/>
</dbReference>
<accession>A0A8G2BU49</accession>
<dbReference type="CDD" id="cd01298">
    <property type="entry name" value="ATZ_TRZ_like"/>
    <property type="match status" value="1"/>
</dbReference>